<reference evidence="2" key="1">
    <citation type="journal article" date="2019" name="Int. J. Syst. Evol. Microbiol.">
        <title>The Global Catalogue of Microorganisms (GCM) 10K type strain sequencing project: providing services to taxonomists for standard genome sequencing and annotation.</title>
        <authorList>
            <consortium name="The Broad Institute Genomics Platform"/>
            <consortium name="The Broad Institute Genome Sequencing Center for Infectious Disease"/>
            <person name="Wu L."/>
            <person name="Ma J."/>
        </authorList>
    </citation>
    <scope>NUCLEOTIDE SEQUENCE [LARGE SCALE GENOMIC DNA]</scope>
    <source>
        <strain evidence="2">CGMCC 4.7304</strain>
    </source>
</reference>
<sequence>MHKPSVEWFDSLTESVSALAMAARETRAVSQAAKTLLWNAEPMRLRYLPGDVAISGGDAMAPHEIALWETWRLCQDFEIDAAGLYEDTARAYAYGTAAAVLAVSQGERPPLVELGWHEGGYVVAGPLPDLDDALTDWSGSTRLAVLRSNVIARERAAELARSAAVWDIYADRETHRTADTLASGLADTLHAYGAQATAALHHLLLNNNLGKEQ</sequence>
<accession>A0ABW0YSX1</accession>
<proteinExistence type="predicted"/>
<name>A0ABW0YSX1_9ACTN</name>
<keyword evidence="2" id="KW-1185">Reference proteome</keyword>
<protein>
    <submittedName>
        <fullName evidence="1">Uncharacterized protein</fullName>
    </submittedName>
</protein>
<dbReference type="EMBL" id="JBHSPB010000003">
    <property type="protein sequence ID" value="MFC5719606.1"/>
    <property type="molecule type" value="Genomic_DNA"/>
</dbReference>
<organism evidence="1 2">
    <name type="scientific">Streptomyces gamaensis</name>
    <dbReference type="NCBI Taxonomy" id="1763542"/>
    <lineage>
        <taxon>Bacteria</taxon>
        <taxon>Bacillati</taxon>
        <taxon>Actinomycetota</taxon>
        <taxon>Actinomycetes</taxon>
        <taxon>Kitasatosporales</taxon>
        <taxon>Streptomycetaceae</taxon>
        <taxon>Streptomyces</taxon>
    </lineage>
</organism>
<evidence type="ECO:0000313" key="2">
    <source>
        <dbReference type="Proteomes" id="UP001596083"/>
    </source>
</evidence>
<evidence type="ECO:0000313" key="1">
    <source>
        <dbReference type="EMBL" id="MFC5719606.1"/>
    </source>
</evidence>
<dbReference type="RefSeq" id="WP_390314714.1">
    <property type="nucleotide sequence ID" value="NZ_JBHSPB010000003.1"/>
</dbReference>
<dbReference type="Proteomes" id="UP001596083">
    <property type="component" value="Unassembled WGS sequence"/>
</dbReference>
<gene>
    <name evidence="1" type="ORF">ACFP1Z_05360</name>
</gene>
<comment type="caution">
    <text evidence="1">The sequence shown here is derived from an EMBL/GenBank/DDBJ whole genome shotgun (WGS) entry which is preliminary data.</text>
</comment>